<feature type="non-terminal residue" evidence="3">
    <location>
        <position position="1096"/>
    </location>
</feature>
<feature type="compositionally biased region" description="Basic and acidic residues" evidence="2">
    <location>
        <begin position="373"/>
        <end position="387"/>
    </location>
</feature>
<comment type="similarity">
    <text evidence="1">Belongs to the SAPAP family.</text>
</comment>
<gene>
    <name evidence="3" type="primary">Dlgap5</name>
    <name evidence="3" type="ORF">GTO92_0010910</name>
</gene>
<dbReference type="Proteomes" id="UP001166052">
    <property type="component" value="Unassembled WGS sequence"/>
</dbReference>
<evidence type="ECO:0000256" key="2">
    <source>
        <dbReference type="SAM" id="MobiDB-lite"/>
    </source>
</evidence>
<feature type="region of interest" description="Disordered" evidence="2">
    <location>
        <begin position="553"/>
        <end position="580"/>
    </location>
</feature>
<feature type="compositionally biased region" description="Basic and acidic residues" evidence="2">
    <location>
        <begin position="442"/>
        <end position="462"/>
    </location>
</feature>
<dbReference type="Pfam" id="PF03359">
    <property type="entry name" value="GKAP"/>
    <property type="match status" value="1"/>
</dbReference>
<feature type="non-terminal residue" evidence="3">
    <location>
        <position position="1"/>
    </location>
</feature>
<comment type="caution">
    <text evidence="3">The sequence shown here is derived from an EMBL/GenBank/DDBJ whole genome shotgun (WGS) entry which is preliminary data.</text>
</comment>
<organism evidence="3 4">
    <name type="scientific">Polypterus senegalus</name>
    <name type="common">Senegal bichir</name>
    <dbReference type="NCBI Taxonomy" id="55291"/>
    <lineage>
        <taxon>Eukaryota</taxon>
        <taxon>Metazoa</taxon>
        <taxon>Chordata</taxon>
        <taxon>Craniata</taxon>
        <taxon>Vertebrata</taxon>
        <taxon>Euteleostomi</taxon>
        <taxon>Actinopterygii</taxon>
        <taxon>Polypteriformes</taxon>
        <taxon>Polypteridae</taxon>
        <taxon>Polypterus</taxon>
    </lineage>
</organism>
<feature type="compositionally biased region" description="Polar residues" evidence="2">
    <location>
        <begin position="422"/>
        <end position="436"/>
    </location>
</feature>
<name>A0ABS2YW24_POLSE</name>
<dbReference type="EMBL" id="JAAWVN010009374">
    <property type="protein sequence ID" value="MBN3290770.1"/>
    <property type="molecule type" value="Genomic_DNA"/>
</dbReference>
<feature type="region of interest" description="Disordered" evidence="2">
    <location>
        <begin position="373"/>
        <end position="464"/>
    </location>
</feature>
<feature type="region of interest" description="Disordered" evidence="2">
    <location>
        <begin position="1010"/>
        <end position="1096"/>
    </location>
</feature>
<keyword evidence="4" id="KW-1185">Reference proteome</keyword>
<reference evidence="3" key="1">
    <citation type="journal article" date="2021" name="Cell">
        <title>Tracing the genetic footprints of vertebrate landing in non-teleost ray-finned fishes.</title>
        <authorList>
            <person name="Bi X."/>
            <person name="Wang K."/>
            <person name="Yang L."/>
            <person name="Pan H."/>
            <person name="Jiang H."/>
            <person name="Wei Q."/>
            <person name="Fang M."/>
            <person name="Yu H."/>
            <person name="Zhu C."/>
            <person name="Cai Y."/>
            <person name="He Y."/>
            <person name="Gan X."/>
            <person name="Zeng H."/>
            <person name="Yu D."/>
            <person name="Zhu Y."/>
            <person name="Jiang H."/>
            <person name="Qiu Q."/>
            <person name="Yang H."/>
            <person name="Zhang Y.E."/>
            <person name="Wang W."/>
            <person name="Zhu M."/>
            <person name="He S."/>
            <person name="Zhang G."/>
        </authorList>
    </citation>
    <scope>NUCLEOTIDE SEQUENCE</scope>
    <source>
        <strain evidence="3">Bchr_001</strain>
    </source>
</reference>
<feature type="compositionally biased region" description="Basic and acidic residues" evidence="2">
    <location>
        <begin position="1082"/>
        <end position="1096"/>
    </location>
</feature>
<sequence>MDFSPERTGNLKRCYQGDNEVFMISGRVKQGHPVIRRREASPDYAVDDWKMDTADDQYGTNDAKEGSHGPNPLSTVVRLHCKSEIDLSPEVCQSDEEGQEGTKQLKVQLTSLYLKVPHNAYPDSTDNPQDQAGRVQTGMLPIIFDLLVSDEADPNHCRKIQKEHREEELQLPTGQTSTENNLPAKLTQCRGNQICRQRALDLHQALCTAGEDDEKGGIRFALCEFQIFPQNFNDSDLETGVAENSDMSVEMIRVKMARRRSQSQKENRDRLLSAKRGLSVLDPNISTVIEVENSAFEESCLSQKKVMVSCENNAAVERQKMLQRYKEAKLVTKMKEQREKAKKGVFKVGVFKPEPQIFLPLPALPHGYTVQPKDAKRFPESAVKKTETVVNKKQPTAPPPASRKAVQPPIQSKAPTARAVKTPSTQLSNSRTTRQPVTGKGPLKDTKGSAKNETVKSFEKKSTFPSTIPTVDTIHELAKQPIPEEAQLPDALPHSPVKQASVEEVEVDEAASFAPPNFVFQPPESLRVLSISPMSPRSADAFLMPTLQWNSFDESKRSSSQDSSILPDTMSSPSGPVQENDEVFSFANSLPCKKEEPVCVSIDDEEEDVTAAPCEVPICPSEESSVASPVLGDPVAAVEHHQENTAQHSSPSLKDLEIPASCAHLVPVPDHAGSETTDQVEMRNLEEQNEETLHDVLYFRRVIQQETDRLTHLCVCWECKTEGDGIPEEVGDQIRTTVGQARLLMVERFKQFAGLVDNCEFKRGEKETTCTDLEGFWDMVYYQVEDVSKKFSHLSKLEENGWKEVTQTAPRVRKTIKKAAASKPLKTEGASTAAAKSRLAAVKAAMKARKQAAPSVSESPAPMVVFDAGFFKVESPAKIGLAERTPYKATPHSVSKFAATPRNRVEHNNSIALACPALEALQSSESPCRFPDAQVQCSPQSSAMESMHLVNEETETKLKSPTSPESADVEEPCQDFEKYLQPTGCIAETPAICDEDYELTLLRTPLLEGTPQDTRVSDLQDVEMSSPAPKIMDTSRVVEESFQDNQITGSPTQVISSGSRPSPDNPQPEQARVCNPQQSAQPREEDAPAQRGHGDM</sequence>
<dbReference type="PANTHER" id="PTHR12353">
    <property type="entry name" value="DISKS LARGE-ASSOCIATED PROTEIN DAP SAP90/PSD-95-ASSOCIATED PROTEIN"/>
    <property type="match status" value="1"/>
</dbReference>
<proteinExistence type="inferred from homology"/>
<evidence type="ECO:0000256" key="1">
    <source>
        <dbReference type="ARBA" id="ARBA00008839"/>
    </source>
</evidence>
<evidence type="ECO:0000313" key="3">
    <source>
        <dbReference type="EMBL" id="MBN3290770.1"/>
    </source>
</evidence>
<evidence type="ECO:0000313" key="4">
    <source>
        <dbReference type="Proteomes" id="UP001166052"/>
    </source>
</evidence>
<protein>
    <submittedName>
        <fullName evidence="3">DLGP5 protein</fullName>
    </submittedName>
</protein>
<dbReference type="PANTHER" id="PTHR12353:SF1">
    <property type="entry name" value="DISKS LARGE-ASSOCIATED PROTEIN 5"/>
    <property type="match status" value="1"/>
</dbReference>
<accession>A0ABS2YW24</accession>
<feature type="compositionally biased region" description="Polar residues" evidence="2">
    <location>
        <begin position="1043"/>
        <end position="1062"/>
    </location>
</feature>
<dbReference type="InterPro" id="IPR005026">
    <property type="entry name" value="SAPAP"/>
</dbReference>